<evidence type="ECO:0000256" key="1">
    <source>
        <dbReference type="ARBA" id="ARBA00001974"/>
    </source>
</evidence>
<evidence type="ECO:0000256" key="4">
    <source>
        <dbReference type="ARBA" id="ARBA00022827"/>
    </source>
</evidence>
<protein>
    <submittedName>
        <fullName evidence="9">Pyridine nucleotide-disulfide oxidoreductase</fullName>
        <ecNumber evidence="9">1.6.99.3</ecNumber>
    </submittedName>
</protein>
<organism evidence="9 10">
    <name type="scientific">Bacillus wiedmannii</name>
    <dbReference type="NCBI Taxonomy" id="1890302"/>
    <lineage>
        <taxon>Bacteria</taxon>
        <taxon>Bacillati</taxon>
        <taxon>Bacillota</taxon>
        <taxon>Bacilli</taxon>
        <taxon>Bacillales</taxon>
        <taxon>Bacillaceae</taxon>
        <taxon>Bacillus</taxon>
        <taxon>Bacillus cereus group</taxon>
    </lineage>
</organism>
<reference evidence="9 10" key="1">
    <citation type="journal article" date="2015" name="Genome Announc.">
        <title>Next-Generation Whole-Genome Sequencing of Eight Strains of Bacillus cereus, Isolated from Food.</title>
        <authorList>
            <person name="Krawczyk A.O."/>
            <person name="de Jong A."/>
            <person name="Eijlander R.T."/>
            <person name="Berendsen E.M."/>
            <person name="Holsappel S."/>
            <person name="Wells-Bennik M.H."/>
            <person name="Kuipers O.P."/>
        </authorList>
    </citation>
    <scope>NUCLEOTIDE SEQUENCE [LARGE SCALE GENOMIC DNA]</scope>
    <source>
        <strain evidence="9 10">B4147</strain>
    </source>
</reference>
<dbReference type="PANTHER" id="PTHR43429:SF1">
    <property type="entry name" value="NAD(P)H SULFUR OXIDOREDUCTASE (COA-DEPENDENT)"/>
    <property type="match status" value="1"/>
</dbReference>
<dbReference type="Gene3D" id="3.50.50.60">
    <property type="entry name" value="FAD/NAD(P)-binding domain"/>
    <property type="match status" value="3"/>
</dbReference>
<reference evidence="10" key="2">
    <citation type="submission" date="2015-04" db="EMBL/GenBank/DDBJ databases">
        <title>Draft Genome Sequences of Eight Spore-Forming Food Isolates of Bacillus cereus Genome sequencing.</title>
        <authorList>
            <person name="Krawcyk A.O."/>
            <person name="de Jong A."/>
            <person name="Eijlander R.T."/>
            <person name="Berendsen E.M."/>
            <person name="Holsappel S."/>
            <person name="Wells-Bennik M."/>
            <person name="Kuipers O.P."/>
        </authorList>
    </citation>
    <scope>NUCLEOTIDE SEQUENCE [LARGE SCALE GENOMIC DNA]</scope>
    <source>
        <strain evidence="10">B4147</strain>
    </source>
</reference>
<dbReference type="Pfam" id="PF02852">
    <property type="entry name" value="Pyr_redox_dim"/>
    <property type="match status" value="1"/>
</dbReference>
<dbReference type="GO" id="GO:0016491">
    <property type="term" value="F:oxidoreductase activity"/>
    <property type="evidence" value="ECO:0007669"/>
    <property type="project" value="UniProtKB-KW"/>
</dbReference>
<gene>
    <name evidence="9" type="ORF">B4147_3051</name>
</gene>
<evidence type="ECO:0000256" key="3">
    <source>
        <dbReference type="ARBA" id="ARBA00022630"/>
    </source>
</evidence>
<name>A0A0G8CDI4_9BACI</name>
<keyword evidence="6" id="KW-0676">Redox-active center</keyword>
<comment type="similarity">
    <text evidence="2">Belongs to the class-III pyridine nucleotide-disulfide oxidoreductase family.</text>
</comment>
<comment type="cofactor">
    <cofactor evidence="1">
        <name>FAD</name>
        <dbReference type="ChEBI" id="CHEBI:57692"/>
    </cofactor>
</comment>
<dbReference type="EMBL" id="LCYN01000009">
    <property type="protein sequence ID" value="KKZ97524.1"/>
    <property type="molecule type" value="Genomic_DNA"/>
</dbReference>
<evidence type="ECO:0000259" key="8">
    <source>
        <dbReference type="Pfam" id="PF07992"/>
    </source>
</evidence>
<keyword evidence="5 9" id="KW-0560">Oxidoreductase</keyword>
<dbReference type="Pfam" id="PF07992">
    <property type="entry name" value="Pyr_redox_2"/>
    <property type="match status" value="1"/>
</dbReference>
<dbReference type="InterPro" id="IPR023753">
    <property type="entry name" value="FAD/NAD-binding_dom"/>
</dbReference>
<sequence length="458" mass="51176">MENVKSMQKRRSGKVNYVIIGGDAAGMSAAMQIVRNDENANVVTLEKGEIYSYAQCGLPYVISGAIASTEKLIARNVKTFRDKYGIDAKVRHEVTKVDTEKKMVYAEHTKTKDVFEFPYDRLLIATGVRPVMPEWEGRDLQGVHLLKTIPDAERILKTLETSKVEDVTIIGGGAIGLEMAETFVELGKKVRMIERNDHIGTIYDADMAEYIHKEADKHNIEILTNENVKAFKGNERVEQIETDKGTYKADLVLVSVGVKPNTDFLEGTNIRTNYKGAIEVNAYMQTNVQDVYAAGDCATHYHVIKEIHDHIPLGTTANKQGRLAGLNMLDKRRAFKGTLGTGIIKFMDLTLARTGLNEKEAKGLHIPYKTVKVDSTNMAGYYPNAKPLYLKLLYRSDTKQLLGGQVIGEEGVDKRIDVIAMALFNKMSIHDLEDVDLSYAPPYNSVWDPIQQAARRAE</sequence>
<feature type="domain" description="FAD/NAD(P)-binding" evidence="8">
    <location>
        <begin position="16"/>
        <end position="321"/>
    </location>
</feature>
<dbReference type="SUPFAM" id="SSF55424">
    <property type="entry name" value="FAD/NAD-linked reductases, dimerisation (C-terminal) domain"/>
    <property type="match status" value="1"/>
</dbReference>
<dbReference type="InterPro" id="IPR036188">
    <property type="entry name" value="FAD/NAD-bd_sf"/>
</dbReference>
<feature type="domain" description="Pyridine nucleotide-disulphide oxidoreductase dimerisation" evidence="7">
    <location>
        <begin position="344"/>
        <end position="444"/>
    </location>
</feature>
<dbReference type="SUPFAM" id="SSF51905">
    <property type="entry name" value="FAD/NAD(P)-binding domain"/>
    <property type="match status" value="1"/>
</dbReference>
<dbReference type="InterPro" id="IPR004099">
    <property type="entry name" value="Pyr_nucl-diS_OxRdtase_dimer"/>
</dbReference>
<evidence type="ECO:0000313" key="9">
    <source>
        <dbReference type="EMBL" id="KKZ97524.1"/>
    </source>
</evidence>
<keyword evidence="4" id="KW-0274">FAD</keyword>
<comment type="caution">
    <text evidence="9">The sequence shown here is derived from an EMBL/GenBank/DDBJ whole genome shotgun (WGS) entry which is preliminary data.</text>
</comment>
<dbReference type="Proteomes" id="UP000035350">
    <property type="component" value="Unassembled WGS sequence"/>
</dbReference>
<evidence type="ECO:0000313" key="10">
    <source>
        <dbReference type="Proteomes" id="UP000035350"/>
    </source>
</evidence>
<dbReference type="PRINTS" id="PR00411">
    <property type="entry name" value="PNDRDTASEI"/>
</dbReference>
<dbReference type="PRINTS" id="PR00368">
    <property type="entry name" value="FADPNR"/>
</dbReference>
<dbReference type="AlphaFoldDB" id="A0A0G8CDI4"/>
<accession>A0A0G8CDI4</accession>
<evidence type="ECO:0000256" key="5">
    <source>
        <dbReference type="ARBA" id="ARBA00023002"/>
    </source>
</evidence>
<proteinExistence type="inferred from homology"/>
<dbReference type="EC" id="1.6.99.3" evidence="9"/>
<evidence type="ECO:0000259" key="7">
    <source>
        <dbReference type="Pfam" id="PF02852"/>
    </source>
</evidence>
<dbReference type="PATRIC" id="fig|1396.433.peg.553"/>
<dbReference type="PANTHER" id="PTHR43429">
    <property type="entry name" value="PYRIDINE NUCLEOTIDE-DISULFIDE OXIDOREDUCTASE DOMAIN-CONTAINING"/>
    <property type="match status" value="1"/>
</dbReference>
<keyword evidence="3" id="KW-0285">Flavoprotein</keyword>
<evidence type="ECO:0000256" key="2">
    <source>
        <dbReference type="ARBA" id="ARBA00009130"/>
    </source>
</evidence>
<dbReference type="InterPro" id="IPR050260">
    <property type="entry name" value="FAD-bd_OxRdtase"/>
</dbReference>
<dbReference type="InterPro" id="IPR016156">
    <property type="entry name" value="FAD/NAD-linked_Rdtase_dimer_sf"/>
</dbReference>
<evidence type="ECO:0000256" key="6">
    <source>
        <dbReference type="ARBA" id="ARBA00023284"/>
    </source>
</evidence>